<evidence type="ECO:0000313" key="3">
    <source>
        <dbReference type="Proteomes" id="UP000830115"/>
    </source>
</evidence>
<evidence type="ECO:0000313" key="2">
    <source>
        <dbReference type="EMBL" id="UQA91527.1"/>
    </source>
</evidence>
<organism evidence="2 3">
    <name type="scientific">Streptomyces halobius</name>
    <dbReference type="NCBI Taxonomy" id="2879846"/>
    <lineage>
        <taxon>Bacteria</taxon>
        <taxon>Bacillati</taxon>
        <taxon>Actinomycetota</taxon>
        <taxon>Actinomycetes</taxon>
        <taxon>Kitasatosporales</taxon>
        <taxon>Streptomycetaceae</taxon>
        <taxon>Streptomyces</taxon>
    </lineage>
</organism>
<reference evidence="2" key="1">
    <citation type="submission" date="2021-10" db="EMBL/GenBank/DDBJ databases">
        <title>Streptomyces nigrumlapis sp.nov.,an antimicrobial producing actinobacterium isolated from Black Gobi rocks.</title>
        <authorList>
            <person name="Wen Y."/>
            <person name="Zhang W."/>
            <person name="Liu X.G."/>
        </authorList>
    </citation>
    <scope>NUCLEOTIDE SEQUENCE</scope>
    <source>
        <strain evidence="2">ST13-2-2</strain>
    </source>
</reference>
<dbReference type="InterPro" id="IPR032708">
    <property type="entry name" value="McjB_C"/>
</dbReference>
<gene>
    <name evidence="2" type="ORF">K9S39_06325</name>
</gene>
<sequence length="139" mass="14936">MSIPMAVPARTSRPPLPDRFVAVAALALATALVHTAPLRATLAVARIAKRCTRRPATATEAGRVVAARDWASRFFPGRAACLEMSLAAFLASTLHGKAVDWCIGCRFAPCESHAWIEADTQPVGETNTSDRPFHVTLRT</sequence>
<proteinExistence type="predicted"/>
<accession>A0ABY4M1A4</accession>
<dbReference type="EMBL" id="CP086322">
    <property type="protein sequence ID" value="UQA91527.1"/>
    <property type="molecule type" value="Genomic_DNA"/>
</dbReference>
<protein>
    <submittedName>
        <fullName evidence="2">Lasso peptide biosynthesis B2 protein</fullName>
    </submittedName>
</protein>
<dbReference type="Proteomes" id="UP000830115">
    <property type="component" value="Chromosome"/>
</dbReference>
<dbReference type="InterPro" id="IPR053521">
    <property type="entry name" value="McjB-like"/>
</dbReference>
<dbReference type="NCBIfam" id="NF033537">
    <property type="entry name" value="lasso_biosyn_B2"/>
    <property type="match status" value="1"/>
</dbReference>
<keyword evidence="3" id="KW-1185">Reference proteome</keyword>
<dbReference type="Pfam" id="PF13471">
    <property type="entry name" value="Transglut_core3"/>
    <property type="match status" value="1"/>
</dbReference>
<evidence type="ECO:0000259" key="1">
    <source>
        <dbReference type="Pfam" id="PF13471"/>
    </source>
</evidence>
<dbReference type="RefSeq" id="WP_248862340.1">
    <property type="nucleotide sequence ID" value="NZ_CP086322.1"/>
</dbReference>
<name>A0ABY4M1A4_9ACTN</name>
<feature type="domain" description="Microcin J25-processing protein McjB C-terminal" evidence="1">
    <location>
        <begin position="31"/>
        <end position="137"/>
    </location>
</feature>